<proteinExistence type="predicted"/>
<dbReference type="EMBL" id="KL660812">
    <property type="protein sequence ID" value="KFA62200.1"/>
    <property type="molecule type" value="Genomic_DNA"/>
</dbReference>
<reference evidence="3 4" key="1">
    <citation type="journal article" date="2014" name="BMC Genomics">
        <title>Comparative genome sequencing reveals chemotype-specific gene clusters in the toxigenic black mold Stachybotrys.</title>
        <authorList>
            <person name="Semeiks J."/>
            <person name="Borek D."/>
            <person name="Otwinowski Z."/>
            <person name="Grishin N.V."/>
        </authorList>
    </citation>
    <scope>NUCLEOTIDE SEQUENCE [LARGE SCALE GENOMIC DNA]</scope>
    <source>
        <strain evidence="3 4">IBT 40285</strain>
    </source>
</reference>
<keyword evidence="2" id="KW-0812">Transmembrane</keyword>
<dbReference type="OrthoDB" id="10437611at2759"/>
<keyword evidence="2" id="KW-0472">Membrane</keyword>
<feature type="compositionally biased region" description="Low complexity" evidence="1">
    <location>
        <begin position="139"/>
        <end position="162"/>
    </location>
</feature>
<evidence type="ECO:0000313" key="4">
    <source>
        <dbReference type="Proteomes" id="UP000028524"/>
    </source>
</evidence>
<feature type="compositionally biased region" description="Low complexity" evidence="1">
    <location>
        <begin position="169"/>
        <end position="229"/>
    </location>
</feature>
<accession>A0A084QE15</accession>
<feature type="region of interest" description="Disordered" evidence="1">
    <location>
        <begin position="121"/>
        <end position="275"/>
    </location>
</feature>
<name>A0A084QE15_STAC4</name>
<evidence type="ECO:0000256" key="2">
    <source>
        <dbReference type="SAM" id="Phobius"/>
    </source>
</evidence>
<dbReference type="AlphaFoldDB" id="A0A084QE15"/>
<dbReference type="HOGENOM" id="CLU_1001752_0_0_1"/>
<sequence>MVPIDMKGDRYLEAGMAEPQCNDSTQLTEKHVCESTRSESPTYAPPVCSRVRRFGLVLALIAVLGFTFDVLSTGYGGLCRHGMYHMPGYTNTSDTLAIFRGSHEELHDEAIEVVNFIGKRQDNESSTNSDGPSVPSDDAATTVPEIATTTTVVTSVGNEVTSEPPPPTTTSESEPAEPTTSTPVVEETTTLTTRVPEETTSSVNPPVPDTSSSDSVPESEPETSTTADPVSTPNPVTSGTSITSEGPPPSTSSSSQTVAETTSTSQYAGDIYHVR</sequence>
<protein>
    <submittedName>
        <fullName evidence="3">Uncharacterized protein</fullName>
    </submittedName>
</protein>
<keyword evidence="2" id="KW-1133">Transmembrane helix</keyword>
<dbReference type="InParanoid" id="A0A084QE15"/>
<evidence type="ECO:0000256" key="1">
    <source>
        <dbReference type="SAM" id="MobiDB-lite"/>
    </source>
</evidence>
<keyword evidence="4" id="KW-1185">Reference proteome</keyword>
<gene>
    <name evidence="3" type="ORF">S40285_01675</name>
</gene>
<feature type="compositionally biased region" description="Low complexity" evidence="1">
    <location>
        <begin position="237"/>
        <end position="265"/>
    </location>
</feature>
<feature type="transmembrane region" description="Helical" evidence="2">
    <location>
        <begin position="54"/>
        <end position="78"/>
    </location>
</feature>
<dbReference type="Proteomes" id="UP000028524">
    <property type="component" value="Unassembled WGS sequence"/>
</dbReference>
<evidence type="ECO:0000313" key="3">
    <source>
        <dbReference type="EMBL" id="KFA62200.1"/>
    </source>
</evidence>
<organism evidence="3 4">
    <name type="scientific">Stachybotrys chlorohalonatus (strain IBT 40285)</name>
    <dbReference type="NCBI Taxonomy" id="1283841"/>
    <lineage>
        <taxon>Eukaryota</taxon>
        <taxon>Fungi</taxon>
        <taxon>Dikarya</taxon>
        <taxon>Ascomycota</taxon>
        <taxon>Pezizomycotina</taxon>
        <taxon>Sordariomycetes</taxon>
        <taxon>Hypocreomycetidae</taxon>
        <taxon>Hypocreales</taxon>
        <taxon>Stachybotryaceae</taxon>
        <taxon>Stachybotrys</taxon>
    </lineage>
</organism>